<dbReference type="EMBL" id="REGN01001423">
    <property type="protein sequence ID" value="RNA34750.1"/>
    <property type="molecule type" value="Genomic_DNA"/>
</dbReference>
<organism evidence="7 8">
    <name type="scientific">Brachionus plicatilis</name>
    <name type="common">Marine rotifer</name>
    <name type="synonym">Brachionus muelleri</name>
    <dbReference type="NCBI Taxonomy" id="10195"/>
    <lineage>
        <taxon>Eukaryota</taxon>
        <taxon>Metazoa</taxon>
        <taxon>Spiralia</taxon>
        <taxon>Gnathifera</taxon>
        <taxon>Rotifera</taxon>
        <taxon>Eurotatoria</taxon>
        <taxon>Monogononta</taxon>
        <taxon>Pseudotrocha</taxon>
        <taxon>Ploima</taxon>
        <taxon>Brachionidae</taxon>
        <taxon>Brachionus</taxon>
    </lineage>
</organism>
<name>A0A3M7SGR7_BRAPC</name>
<accession>A0A3M7SGR7</accession>
<dbReference type="Pfam" id="PF10165">
    <property type="entry name" value="Ric8"/>
    <property type="match status" value="1"/>
</dbReference>
<keyword evidence="8" id="KW-1185">Reference proteome</keyword>
<sequence length="675" mass="75763">MLDDLIDNLCNLQIDRQNFDAITNSIQHFNTLNSNTFAFGALKPDDSVHKKFCRSVQQWLDLVCAELTRDAASKAALALATSLLDMIRLLSRDTSTIVLFEADTLLELIQKMCGLSVNEEPWCVQLHPVSLSALMSMSNLIYNSKFVQNFYSQNNVAEAITIFLKQFQLSEILRQDQSSAAYKTLFQITIFKLRILFLLTVFNRDLRSKLREKLQVTTYLIEIIDLVMKERVQSSDTEQGSADSADYCYLKPVDIDLVNEILKILYNLTMDIAKPNLNFAGQSQPQQAQQHGHTSEEEEAHLMHLVSVLRDLITCRPDAATSPNFNKISNLHSNIINLLTNMPSICFEELMTPCCPAQSASAGPIATSSTNARPAHGRKRHSRRSKLTRQRQDEAKAATKDSADYESFLLLSSDEGLEFEGKNMEAVTMILSYMERHVTSYINGLTDSDRLYPVLLLLSLMSKSNNIIRHYSRLKVLPPLNKKDLVALPQTGGHIRNRLVRLMTDANLQIKRLVAQLLFILCKESVSRLIKYTGYGNAAGLLAEAGLMLSSHGDRAAYSSDSDSSDTEDYKQLEACINPITGRAELDDAKLDLKSQKYVRTNKRDIFEGLSEEQKEHEAVQLANTIDKLTRLGGVIRPATIGADGRVVQLQHVLELQESQVDTALNLAKKTHSDE</sequence>
<feature type="compositionally biased region" description="Polar residues" evidence="6">
    <location>
        <begin position="361"/>
        <end position="372"/>
    </location>
</feature>
<dbReference type="InterPro" id="IPR019318">
    <property type="entry name" value="Gua_nucleotide_exch_fac_Ric8"/>
</dbReference>
<dbReference type="PRINTS" id="PR01802">
    <property type="entry name" value="SYNEMBRYN"/>
</dbReference>
<dbReference type="PANTHER" id="PTHR12425">
    <property type="entry name" value="SYNEMBRYN"/>
    <property type="match status" value="1"/>
</dbReference>
<proteinExistence type="inferred from homology"/>
<keyword evidence="3" id="KW-0963">Cytoplasm</keyword>
<comment type="caution">
    <text evidence="7">The sequence shown here is derived from an EMBL/GenBank/DDBJ whole genome shotgun (WGS) entry which is preliminary data.</text>
</comment>
<evidence type="ECO:0000256" key="5">
    <source>
        <dbReference type="ARBA" id="ARBA00023186"/>
    </source>
</evidence>
<feature type="compositionally biased region" description="Basic and acidic residues" evidence="6">
    <location>
        <begin position="390"/>
        <end position="399"/>
    </location>
</feature>
<evidence type="ECO:0000256" key="6">
    <source>
        <dbReference type="SAM" id="MobiDB-lite"/>
    </source>
</evidence>
<gene>
    <name evidence="7" type="ORF">BpHYR1_006936</name>
</gene>
<comment type="subcellular location">
    <subcellularLocation>
        <location evidence="1">Cytoplasm</location>
        <location evidence="1">Cell cortex</location>
    </subcellularLocation>
</comment>
<evidence type="ECO:0000313" key="8">
    <source>
        <dbReference type="Proteomes" id="UP000276133"/>
    </source>
</evidence>
<dbReference type="PANTHER" id="PTHR12425:SF5">
    <property type="entry name" value="SYNEMBRYN"/>
    <property type="match status" value="1"/>
</dbReference>
<keyword evidence="5" id="KW-0143">Chaperone</keyword>
<keyword evidence="4" id="KW-0344">Guanine-nucleotide releasing factor</keyword>
<feature type="compositionally biased region" description="Basic residues" evidence="6">
    <location>
        <begin position="375"/>
        <end position="389"/>
    </location>
</feature>
<evidence type="ECO:0000256" key="4">
    <source>
        <dbReference type="ARBA" id="ARBA00022658"/>
    </source>
</evidence>
<evidence type="ECO:0000256" key="2">
    <source>
        <dbReference type="ARBA" id="ARBA00009049"/>
    </source>
</evidence>
<dbReference type="GO" id="GO:0007186">
    <property type="term" value="P:G protein-coupled receptor signaling pathway"/>
    <property type="evidence" value="ECO:0007669"/>
    <property type="project" value="TreeGrafter"/>
</dbReference>
<dbReference type="STRING" id="10195.A0A3M7SGR7"/>
<evidence type="ECO:0000313" key="7">
    <source>
        <dbReference type="EMBL" id="RNA34750.1"/>
    </source>
</evidence>
<comment type="similarity">
    <text evidence="2">Belongs to the synembryn family.</text>
</comment>
<evidence type="ECO:0000256" key="1">
    <source>
        <dbReference type="ARBA" id="ARBA00004544"/>
    </source>
</evidence>
<protein>
    <submittedName>
        <fullName evidence="7">Synembryn-B isoform X1</fullName>
    </submittedName>
</protein>
<dbReference type="Proteomes" id="UP000276133">
    <property type="component" value="Unassembled WGS sequence"/>
</dbReference>
<reference evidence="7 8" key="1">
    <citation type="journal article" date="2018" name="Sci. Rep.">
        <title>Genomic signatures of local adaptation to the degree of environmental predictability in rotifers.</title>
        <authorList>
            <person name="Franch-Gras L."/>
            <person name="Hahn C."/>
            <person name="Garcia-Roger E.M."/>
            <person name="Carmona M.J."/>
            <person name="Serra M."/>
            <person name="Gomez A."/>
        </authorList>
    </citation>
    <scope>NUCLEOTIDE SEQUENCE [LARGE SCALE GENOMIC DNA]</scope>
    <source>
        <strain evidence="7">HYR1</strain>
    </source>
</reference>
<evidence type="ECO:0000256" key="3">
    <source>
        <dbReference type="ARBA" id="ARBA00022490"/>
    </source>
</evidence>
<feature type="region of interest" description="Disordered" evidence="6">
    <location>
        <begin position="361"/>
        <end position="399"/>
    </location>
</feature>
<dbReference type="InterPro" id="IPR008376">
    <property type="entry name" value="Chaperone_Ric-8_A/B"/>
</dbReference>
<dbReference type="GO" id="GO:0005938">
    <property type="term" value="C:cell cortex"/>
    <property type="evidence" value="ECO:0007669"/>
    <property type="project" value="UniProtKB-SubCell"/>
</dbReference>
<dbReference type="AlphaFoldDB" id="A0A3M7SGR7"/>
<dbReference type="GO" id="GO:0001965">
    <property type="term" value="F:G-protein alpha-subunit binding"/>
    <property type="evidence" value="ECO:0007669"/>
    <property type="project" value="TreeGrafter"/>
</dbReference>
<dbReference type="GO" id="GO:0005085">
    <property type="term" value="F:guanyl-nucleotide exchange factor activity"/>
    <property type="evidence" value="ECO:0007669"/>
    <property type="project" value="UniProtKB-KW"/>
</dbReference>
<dbReference type="OrthoDB" id="5585685at2759"/>